<evidence type="ECO:0000256" key="1">
    <source>
        <dbReference type="SAM" id="MobiDB-lite"/>
    </source>
</evidence>
<gene>
    <name evidence="3" type="ORF">P5G52_06415</name>
</gene>
<feature type="compositionally biased region" description="Low complexity" evidence="1">
    <location>
        <begin position="305"/>
        <end position="322"/>
    </location>
</feature>
<comment type="caution">
    <text evidence="3">The sequence shown here is derived from an EMBL/GenBank/DDBJ whole genome shotgun (WGS) entry which is preliminary data.</text>
</comment>
<feature type="compositionally biased region" description="Low complexity" evidence="1">
    <location>
        <begin position="15"/>
        <end position="61"/>
    </location>
</feature>
<feature type="transmembrane region" description="Helical" evidence="2">
    <location>
        <begin position="189"/>
        <end position="210"/>
    </location>
</feature>
<keyword evidence="4" id="KW-1185">Reference proteome</keyword>
<organism evidence="3 4">
    <name type="scientific">Arthrobacter burdickii</name>
    <dbReference type="NCBI Taxonomy" id="3035920"/>
    <lineage>
        <taxon>Bacteria</taxon>
        <taxon>Bacillati</taxon>
        <taxon>Actinomycetota</taxon>
        <taxon>Actinomycetes</taxon>
        <taxon>Micrococcales</taxon>
        <taxon>Micrococcaceae</taxon>
        <taxon>Arthrobacter</taxon>
    </lineage>
</organism>
<feature type="compositionally biased region" description="Low complexity" evidence="1">
    <location>
        <begin position="376"/>
        <end position="392"/>
    </location>
</feature>
<feature type="transmembrane region" description="Helical" evidence="2">
    <location>
        <begin position="123"/>
        <end position="143"/>
    </location>
</feature>
<name>A0ABT8K283_9MICC</name>
<protein>
    <recommendedName>
        <fullName evidence="5">Integral membrane protein</fullName>
    </recommendedName>
</protein>
<evidence type="ECO:0008006" key="5">
    <source>
        <dbReference type="Google" id="ProtNLM"/>
    </source>
</evidence>
<reference evidence="3" key="1">
    <citation type="submission" date="2023-06" db="EMBL/GenBank/DDBJ databases">
        <title>MT1 and MT2 Draft Genomes of Novel Species.</title>
        <authorList>
            <person name="Venkateswaran K."/>
        </authorList>
    </citation>
    <scope>NUCLEOTIDE SEQUENCE</scope>
    <source>
        <strain evidence="3">IIF3SC-B10</strain>
    </source>
</reference>
<dbReference type="Proteomes" id="UP001174209">
    <property type="component" value="Unassembled WGS sequence"/>
</dbReference>
<feature type="compositionally biased region" description="Polar residues" evidence="1">
    <location>
        <begin position="252"/>
        <end position="262"/>
    </location>
</feature>
<feature type="transmembrane region" description="Helical" evidence="2">
    <location>
        <begin position="163"/>
        <end position="183"/>
    </location>
</feature>
<keyword evidence="2" id="KW-0472">Membrane</keyword>
<feature type="region of interest" description="Disordered" evidence="1">
    <location>
        <begin position="376"/>
        <end position="409"/>
    </location>
</feature>
<evidence type="ECO:0000313" key="3">
    <source>
        <dbReference type="EMBL" id="MDN4610499.1"/>
    </source>
</evidence>
<feature type="compositionally biased region" description="Basic and acidic residues" evidence="1">
    <location>
        <begin position="341"/>
        <end position="352"/>
    </location>
</feature>
<accession>A0ABT8K283</accession>
<feature type="transmembrane region" description="Helical" evidence="2">
    <location>
        <begin position="93"/>
        <end position="111"/>
    </location>
</feature>
<dbReference type="EMBL" id="JAROCG010000001">
    <property type="protein sequence ID" value="MDN4610499.1"/>
    <property type="molecule type" value="Genomic_DNA"/>
</dbReference>
<evidence type="ECO:0000313" key="4">
    <source>
        <dbReference type="Proteomes" id="UP001174209"/>
    </source>
</evidence>
<feature type="region of interest" description="Disordered" evidence="1">
    <location>
        <begin position="1"/>
        <end position="61"/>
    </location>
</feature>
<sequence>MTEASEGQRTIRPEPSTSGQGSSPGTDGSAPGTTGASASGASTLAAGTTGQATGQAAGQEAGTVVGRTAGQSSASSSAGPSSAVLGPFTLRELVFGGGVVIAFIGTLLPFTDGRVLYANFWNSVQLFFIGIGILLPVVALALLAGRRLGSSNLRVGSLSADQFASVSAVLAATFFFLQTVTAFHPGPLLALIGSLLMVAATVVGPFLPVFRNDFADRPETPAHTVARPITAARPRPPKPAKPAAEAKDGPTVTASRSESGSAGVNPAAAAVRQNGAGLYGAGGAGAVGAGAAASGQSGMEREGSENSSTSASPVSTSASTESHAPRHVESGAHAIGADEENGVHRPSPDHSSDAVPAQPATDTVGETRIQDVVHDGSTAAPAGSTSAASAPAAEERRQETITATRSTDDEEPVVEAFWFAVGSSRPVFDEQTGRQVFTLQPGDWEVGIEDRGNEFLVQDKRTGAVGILRDLRNIERAPRD</sequence>
<feature type="region of interest" description="Disordered" evidence="1">
    <location>
        <begin position="287"/>
        <end position="362"/>
    </location>
</feature>
<dbReference type="RefSeq" id="WP_301225720.1">
    <property type="nucleotide sequence ID" value="NZ_JAROCG010000001.1"/>
</dbReference>
<evidence type="ECO:0000256" key="2">
    <source>
        <dbReference type="SAM" id="Phobius"/>
    </source>
</evidence>
<feature type="region of interest" description="Disordered" evidence="1">
    <location>
        <begin position="217"/>
        <end position="266"/>
    </location>
</feature>
<keyword evidence="2" id="KW-0812">Transmembrane</keyword>
<keyword evidence="2" id="KW-1133">Transmembrane helix</keyword>
<proteinExistence type="predicted"/>